<keyword evidence="1" id="KW-0560">Oxidoreductase</keyword>
<evidence type="ECO:0000313" key="5">
    <source>
        <dbReference type="Proteomes" id="UP001147653"/>
    </source>
</evidence>
<evidence type="ECO:0000256" key="2">
    <source>
        <dbReference type="ARBA" id="ARBA00023445"/>
    </source>
</evidence>
<reference evidence="4" key="1">
    <citation type="submission" date="2022-10" db="EMBL/GenBank/DDBJ databases">
        <title>The WGS of Solirubrobacter phytolaccae KCTC 29190.</title>
        <authorList>
            <person name="Jiang Z."/>
        </authorList>
    </citation>
    <scope>NUCLEOTIDE SEQUENCE</scope>
    <source>
        <strain evidence="4">KCTC 29190</strain>
    </source>
</reference>
<dbReference type="SUPFAM" id="SSF51735">
    <property type="entry name" value="NAD(P)-binding Rossmann-fold domains"/>
    <property type="match status" value="1"/>
</dbReference>
<evidence type="ECO:0000256" key="1">
    <source>
        <dbReference type="ARBA" id="ARBA00023002"/>
    </source>
</evidence>
<feature type="domain" description="NAD-dependent epimerase/dehydratase" evidence="3">
    <location>
        <begin position="4"/>
        <end position="236"/>
    </location>
</feature>
<gene>
    <name evidence="4" type="ORF">OJ997_21155</name>
</gene>
<protein>
    <submittedName>
        <fullName evidence="4">Aldehyde reductase</fullName>
    </submittedName>
</protein>
<organism evidence="4 5">
    <name type="scientific">Solirubrobacter phytolaccae</name>
    <dbReference type="NCBI Taxonomy" id="1404360"/>
    <lineage>
        <taxon>Bacteria</taxon>
        <taxon>Bacillati</taxon>
        <taxon>Actinomycetota</taxon>
        <taxon>Thermoleophilia</taxon>
        <taxon>Solirubrobacterales</taxon>
        <taxon>Solirubrobacteraceae</taxon>
        <taxon>Solirubrobacter</taxon>
    </lineage>
</organism>
<dbReference type="GO" id="GO:0016616">
    <property type="term" value="F:oxidoreductase activity, acting on the CH-OH group of donors, NAD or NADP as acceptor"/>
    <property type="evidence" value="ECO:0007669"/>
    <property type="project" value="TreeGrafter"/>
</dbReference>
<dbReference type="Gene3D" id="3.40.50.720">
    <property type="entry name" value="NAD(P)-binding Rossmann-like Domain"/>
    <property type="match status" value="1"/>
</dbReference>
<keyword evidence="5" id="KW-1185">Reference proteome</keyword>
<accession>A0A9X3NB34</accession>
<comment type="caution">
    <text evidence="4">The sequence shown here is derived from an EMBL/GenBank/DDBJ whole genome shotgun (WGS) entry which is preliminary data.</text>
</comment>
<evidence type="ECO:0000313" key="4">
    <source>
        <dbReference type="EMBL" id="MDA0182834.1"/>
    </source>
</evidence>
<name>A0A9X3NB34_9ACTN</name>
<dbReference type="PANTHER" id="PTHR10366">
    <property type="entry name" value="NAD DEPENDENT EPIMERASE/DEHYDRATASE"/>
    <property type="match status" value="1"/>
</dbReference>
<dbReference type="RefSeq" id="WP_270027217.1">
    <property type="nucleotide sequence ID" value="NZ_JAPDDP010000042.1"/>
</dbReference>
<dbReference type="Proteomes" id="UP001147653">
    <property type="component" value="Unassembled WGS sequence"/>
</dbReference>
<dbReference type="FunFam" id="3.40.50.720:FF:000336">
    <property type="entry name" value="Aldehyde reductase"/>
    <property type="match status" value="1"/>
</dbReference>
<evidence type="ECO:0000259" key="3">
    <source>
        <dbReference type="Pfam" id="PF01370"/>
    </source>
</evidence>
<dbReference type="Pfam" id="PF01370">
    <property type="entry name" value="Epimerase"/>
    <property type="match status" value="1"/>
</dbReference>
<sequence length="328" mass="34783">MSTVLLTGGSGFLGLHTTIQLLERGYDVRATVRSAKRAERVRATLGDPARLQLVIADLLSDDGWAEAAAGADYVLHTASPFPAGAPDHEDDLIVPARDGTLRVLRAALDAGVRRVVVTSSFAAVGYGREPGDHVFTEADWTDPTADIGAYIKSKAIAERAAWDFARETGLELAVVNPVGIFGPVLGSDRSASIGMVSGLLDGTFASGMPRLAFSVVDVRDAADLHLRAMTDPAAAGERFIAASGDGVWLADLARILRERLGADVPTAEIPDDVLREAAKTNPALDSIAREVGNFRHLSAEKARRVLGWAPRPLEETVVDTAESLNRST</sequence>
<proteinExistence type="inferred from homology"/>
<dbReference type="PANTHER" id="PTHR10366:SF564">
    <property type="entry name" value="STEROL-4-ALPHA-CARBOXYLATE 3-DEHYDROGENASE, DECARBOXYLATING"/>
    <property type="match status" value="1"/>
</dbReference>
<dbReference type="AlphaFoldDB" id="A0A9X3NB34"/>
<comment type="similarity">
    <text evidence="2">Belongs to the NAD(P)-dependent epimerase/dehydratase family. Dihydroflavonol-4-reductase subfamily.</text>
</comment>
<dbReference type="CDD" id="cd05227">
    <property type="entry name" value="AR_SDR_e"/>
    <property type="match status" value="1"/>
</dbReference>
<dbReference type="InterPro" id="IPR001509">
    <property type="entry name" value="Epimerase_deHydtase"/>
</dbReference>
<dbReference type="InterPro" id="IPR036291">
    <property type="entry name" value="NAD(P)-bd_dom_sf"/>
</dbReference>
<dbReference type="EMBL" id="JAPDDP010000042">
    <property type="protein sequence ID" value="MDA0182834.1"/>
    <property type="molecule type" value="Genomic_DNA"/>
</dbReference>
<dbReference type="InterPro" id="IPR050425">
    <property type="entry name" value="NAD(P)_dehydrat-like"/>
</dbReference>